<dbReference type="InterPro" id="IPR008844">
    <property type="entry name" value="Spore_GerAC-like"/>
</dbReference>
<evidence type="ECO:0000256" key="5">
    <source>
        <dbReference type="ARBA" id="ARBA00023136"/>
    </source>
</evidence>
<dbReference type="Pfam" id="PF25198">
    <property type="entry name" value="Spore_GerAC_N"/>
    <property type="match status" value="1"/>
</dbReference>
<evidence type="ECO:0000313" key="11">
    <source>
        <dbReference type="Proteomes" id="UP001519887"/>
    </source>
</evidence>
<keyword evidence="7" id="KW-0449">Lipoprotein</keyword>
<proteinExistence type="inferred from homology"/>
<evidence type="ECO:0000259" key="9">
    <source>
        <dbReference type="Pfam" id="PF25198"/>
    </source>
</evidence>
<comment type="caution">
    <text evidence="10">The sequence shown here is derived from an EMBL/GenBank/DDBJ whole genome shotgun (WGS) entry which is preliminary data.</text>
</comment>
<reference evidence="10 11" key="1">
    <citation type="submission" date="2021-07" db="EMBL/GenBank/DDBJ databases">
        <title>Paenibacillus radiodurans sp. nov., isolated from the southeastern edge of Tengger Desert.</title>
        <authorList>
            <person name="Zhang G."/>
        </authorList>
    </citation>
    <scope>NUCLEOTIDE SEQUENCE [LARGE SCALE GENOMIC DNA]</scope>
    <source>
        <strain evidence="10 11">CCM 7311</strain>
    </source>
</reference>
<accession>A0ABS7C7Z4</accession>
<evidence type="ECO:0000256" key="4">
    <source>
        <dbReference type="ARBA" id="ARBA00022729"/>
    </source>
</evidence>
<dbReference type="InterPro" id="IPR046953">
    <property type="entry name" value="Spore_GerAC-like_C"/>
</dbReference>
<dbReference type="EMBL" id="JAHZIK010000719">
    <property type="protein sequence ID" value="MBW7456988.1"/>
    <property type="molecule type" value="Genomic_DNA"/>
</dbReference>
<name>A0ABS7C7Z4_9BACL</name>
<dbReference type="Proteomes" id="UP001519887">
    <property type="component" value="Unassembled WGS sequence"/>
</dbReference>
<comment type="similarity">
    <text evidence="2">Belongs to the GerABKC lipoprotein family.</text>
</comment>
<evidence type="ECO:0000256" key="2">
    <source>
        <dbReference type="ARBA" id="ARBA00007886"/>
    </source>
</evidence>
<feature type="non-terminal residue" evidence="10">
    <location>
        <position position="1"/>
    </location>
</feature>
<protein>
    <submittedName>
        <fullName evidence="10">Ger(X)C family spore germination protein</fullName>
    </submittedName>
</protein>
<sequence>MSVLQQQLADKLFLGHLRVIIVSEKVARKGLEDLNDYLRRNPEVRRLAWLGVAKGRAEKVLRAAPQLERVPALYLLGMFEQAVERGEYPNEFIGVFWSKRTSKGIDPILPLFKLNKEEGSIEVTGLAYFSGDKMVGNTNSLEIGFYMALTGRQRGGYTAFIPRYPGSREMVMISATHRKTTTKISLKNGKPQVQVQVLLEENIDENPNENSKIRKQKDLKELSQISASMTDEGTTRLIKKLQLAGSDILGFGEQFRAKMPDYWNRSIQTDEKWIEVFKTLTVDVDCKVSIRRVGMKAS</sequence>
<comment type="subcellular location">
    <subcellularLocation>
        <location evidence="1">Membrane</location>
        <topology evidence="1">Lipid-anchor</topology>
    </subcellularLocation>
</comment>
<keyword evidence="5" id="KW-0472">Membrane</keyword>
<organism evidence="10 11">
    <name type="scientific">Paenibacillus sepulcri</name>
    <dbReference type="NCBI Taxonomy" id="359917"/>
    <lineage>
        <taxon>Bacteria</taxon>
        <taxon>Bacillati</taxon>
        <taxon>Bacillota</taxon>
        <taxon>Bacilli</taxon>
        <taxon>Bacillales</taxon>
        <taxon>Paenibacillaceae</taxon>
        <taxon>Paenibacillus</taxon>
    </lineage>
</organism>
<evidence type="ECO:0000256" key="6">
    <source>
        <dbReference type="ARBA" id="ARBA00023139"/>
    </source>
</evidence>
<dbReference type="InterPro" id="IPR057336">
    <property type="entry name" value="GerAC_N"/>
</dbReference>
<evidence type="ECO:0000256" key="1">
    <source>
        <dbReference type="ARBA" id="ARBA00004635"/>
    </source>
</evidence>
<feature type="domain" description="Spore germination GerAC-like C-terminal" evidence="8">
    <location>
        <begin position="124"/>
        <end position="294"/>
    </location>
</feature>
<keyword evidence="11" id="KW-1185">Reference proteome</keyword>
<keyword evidence="6" id="KW-0564">Palmitate</keyword>
<dbReference type="Pfam" id="PF05504">
    <property type="entry name" value="Spore_GerAC"/>
    <property type="match status" value="1"/>
</dbReference>
<dbReference type="PANTHER" id="PTHR35789:SF1">
    <property type="entry name" value="SPORE GERMINATION PROTEIN B3"/>
    <property type="match status" value="1"/>
</dbReference>
<evidence type="ECO:0000256" key="7">
    <source>
        <dbReference type="ARBA" id="ARBA00023288"/>
    </source>
</evidence>
<evidence type="ECO:0000313" key="10">
    <source>
        <dbReference type="EMBL" id="MBW7456988.1"/>
    </source>
</evidence>
<evidence type="ECO:0000256" key="3">
    <source>
        <dbReference type="ARBA" id="ARBA00022544"/>
    </source>
</evidence>
<dbReference type="NCBIfam" id="TIGR02887">
    <property type="entry name" value="spore_ger_x_C"/>
    <property type="match status" value="1"/>
</dbReference>
<gene>
    <name evidence="10" type="ORF">K0U00_23415</name>
</gene>
<keyword evidence="3" id="KW-0309">Germination</keyword>
<feature type="domain" description="Spore germination protein N-terminal" evidence="9">
    <location>
        <begin position="3"/>
        <end position="113"/>
    </location>
</feature>
<dbReference type="PANTHER" id="PTHR35789">
    <property type="entry name" value="SPORE GERMINATION PROTEIN B3"/>
    <property type="match status" value="1"/>
</dbReference>
<keyword evidence="4" id="KW-0732">Signal</keyword>
<dbReference type="Gene3D" id="3.30.300.210">
    <property type="entry name" value="Nutrient germinant receptor protein C, domain 3"/>
    <property type="match status" value="1"/>
</dbReference>
<dbReference type="InterPro" id="IPR038501">
    <property type="entry name" value="Spore_GerAC_C_sf"/>
</dbReference>
<evidence type="ECO:0000259" key="8">
    <source>
        <dbReference type="Pfam" id="PF05504"/>
    </source>
</evidence>